<keyword evidence="2" id="KW-1185">Reference proteome</keyword>
<sequence length="82" mass="9638">MEFFHVRSTSYSILWLIEPTNVSSDPMAATASSYVTNWRQHWHAVAWNWNIRTAVSNWPIVMLNAAGLVRFKKKKKIEYLKI</sequence>
<dbReference type="EMBL" id="UYRT01099243">
    <property type="protein sequence ID" value="VDN42066.1"/>
    <property type="molecule type" value="Genomic_DNA"/>
</dbReference>
<organism evidence="1 2">
    <name type="scientific">Gongylonema pulchrum</name>
    <dbReference type="NCBI Taxonomy" id="637853"/>
    <lineage>
        <taxon>Eukaryota</taxon>
        <taxon>Metazoa</taxon>
        <taxon>Ecdysozoa</taxon>
        <taxon>Nematoda</taxon>
        <taxon>Chromadorea</taxon>
        <taxon>Rhabditida</taxon>
        <taxon>Spirurina</taxon>
        <taxon>Spiruromorpha</taxon>
        <taxon>Spiruroidea</taxon>
        <taxon>Gongylonematidae</taxon>
        <taxon>Gongylonema</taxon>
    </lineage>
</organism>
<dbReference type="AlphaFoldDB" id="A0A3P7RFX4"/>
<name>A0A3P7RFX4_9BILA</name>
<accession>A0A3P7RFX4</accession>
<proteinExistence type="predicted"/>
<evidence type="ECO:0000313" key="1">
    <source>
        <dbReference type="EMBL" id="VDN42066.1"/>
    </source>
</evidence>
<evidence type="ECO:0000313" key="2">
    <source>
        <dbReference type="Proteomes" id="UP000271098"/>
    </source>
</evidence>
<gene>
    <name evidence="1" type="ORF">GPUH_LOCUS23866</name>
</gene>
<reference evidence="1 2" key="1">
    <citation type="submission" date="2018-11" db="EMBL/GenBank/DDBJ databases">
        <authorList>
            <consortium name="Pathogen Informatics"/>
        </authorList>
    </citation>
    <scope>NUCLEOTIDE SEQUENCE [LARGE SCALE GENOMIC DNA]</scope>
</reference>
<protein>
    <submittedName>
        <fullName evidence="1">Uncharacterized protein</fullName>
    </submittedName>
</protein>
<dbReference type="Proteomes" id="UP000271098">
    <property type="component" value="Unassembled WGS sequence"/>
</dbReference>